<dbReference type="OrthoDB" id="5288044at2"/>
<keyword evidence="2" id="KW-0378">Hydrolase</keyword>
<dbReference type="GO" id="GO:0006203">
    <property type="term" value="P:dGTP catabolic process"/>
    <property type="evidence" value="ECO:0007669"/>
    <property type="project" value="TreeGrafter"/>
</dbReference>
<accession>A0A150WS24</accession>
<evidence type="ECO:0000313" key="2">
    <source>
        <dbReference type="EMBL" id="KYG67069.1"/>
    </source>
</evidence>
<dbReference type="SMART" id="SM00471">
    <property type="entry name" value="HDc"/>
    <property type="match status" value="1"/>
</dbReference>
<dbReference type="InterPro" id="IPR006674">
    <property type="entry name" value="HD_domain"/>
</dbReference>
<evidence type="ECO:0000259" key="1">
    <source>
        <dbReference type="SMART" id="SM00471"/>
    </source>
</evidence>
<dbReference type="PANTHER" id="PTHR11373:SF4">
    <property type="entry name" value="DEOXYNUCLEOSIDE TRIPHOSPHATE TRIPHOSPHOHYDROLASE SAMHD1"/>
    <property type="match status" value="1"/>
</dbReference>
<feature type="domain" description="HD/PDEase" evidence="1">
    <location>
        <begin position="45"/>
        <end position="221"/>
    </location>
</feature>
<evidence type="ECO:0000313" key="3">
    <source>
        <dbReference type="Proteomes" id="UP000075320"/>
    </source>
</evidence>
<dbReference type="CDD" id="cd00077">
    <property type="entry name" value="HDc"/>
    <property type="match status" value="1"/>
</dbReference>
<dbReference type="GO" id="GO:0008832">
    <property type="term" value="F:dGTPase activity"/>
    <property type="evidence" value="ECO:0007669"/>
    <property type="project" value="TreeGrafter"/>
</dbReference>
<dbReference type="RefSeq" id="WP_061834646.1">
    <property type="nucleotide sequence ID" value="NZ_LUKE01000001.1"/>
</dbReference>
<dbReference type="InterPro" id="IPR045509">
    <property type="entry name" value="HD_assoc_2"/>
</dbReference>
<dbReference type="Pfam" id="PF19276">
    <property type="entry name" value="HD_assoc_2"/>
    <property type="match status" value="1"/>
</dbReference>
<reference evidence="2 3" key="1">
    <citation type="submission" date="2016-03" db="EMBL/GenBank/DDBJ databases">
        <authorList>
            <person name="Ploux O."/>
        </authorList>
    </citation>
    <scope>NUCLEOTIDE SEQUENCE [LARGE SCALE GENOMIC DNA]</scope>
    <source>
        <strain evidence="2 3">R0</strain>
    </source>
</reference>
<name>A0A150WS24_BDEBC</name>
<sequence length="438" mass="50969">MEIRDPVHGSVYYSDAEVAILDTPEFQRLRAIKQLGYAEFSFPGATHNRYLHSVGVCHLAGVAFDSIFKVYPFSKPSVKTRFRQVLRLGSLLHDVGHGPLSHTTEQVMPHLSELDIKLYKEQEKFGEEAHTVMNHNRRANHEDYTIKYVTDSNIAETILSQFPDILPIHVACLIDKALHCPDDFFIDGGVDFRPILSQLVSSELDVDRMDYLERDSYFCGTNYGKIDLAWLMQNLTFHRRENKMYLALNRRALYSFDDFLISRHHMHLMVYSHHKSIIYEEMLNRYLTSPDCTFVLPGDIKEYSKYNDYRLHEHLTQADNSWAQRIAQRKPFKVLIEQHNTHESDQPEKIKKAIEADGIEVIHTSSKARLSKYHTASPEERALQIYVVDQYDRWAKPAPINQTTEIFQRYEGARIIDRIYVAPENMAQADSILKSLKF</sequence>
<dbReference type="PANTHER" id="PTHR11373">
    <property type="entry name" value="DEOXYNUCLEOSIDE TRIPHOSPHATE TRIPHOSPHOHYDROLASE"/>
    <property type="match status" value="1"/>
</dbReference>
<dbReference type="Gene3D" id="1.10.3210.10">
    <property type="entry name" value="Hypothetical protein af1432"/>
    <property type="match status" value="1"/>
</dbReference>
<dbReference type="Pfam" id="PF01966">
    <property type="entry name" value="HD"/>
    <property type="match status" value="1"/>
</dbReference>
<keyword evidence="3" id="KW-1185">Reference proteome</keyword>
<gene>
    <name evidence="2" type="ORF">AZI86_08635</name>
</gene>
<dbReference type="AlphaFoldDB" id="A0A150WS24"/>
<comment type="caution">
    <text evidence="2">The sequence shown here is derived from an EMBL/GenBank/DDBJ whole genome shotgun (WGS) entry which is preliminary data.</text>
</comment>
<organism evidence="2 3">
    <name type="scientific">Bdellovibrio bacteriovorus</name>
    <dbReference type="NCBI Taxonomy" id="959"/>
    <lineage>
        <taxon>Bacteria</taxon>
        <taxon>Pseudomonadati</taxon>
        <taxon>Bdellovibrionota</taxon>
        <taxon>Bdellovibrionia</taxon>
        <taxon>Bdellovibrionales</taxon>
        <taxon>Pseudobdellovibrionaceae</taxon>
        <taxon>Bdellovibrio</taxon>
    </lineage>
</organism>
<dbReference type="InterPro" id="IPR003607">
    <property type="entry name" value="HD/PDEase_dom"/>
</dbReference>
<dbReference type="EMBL" id="LUKE01000001">
    <property type="protein sequence ID" value="KYG67069.1"/>
    <property type="molecule type" value="Genomic_DNA"/>
</dbReference>
<protein>
    <submittedName>
        <fullName evidence="2">Hydrolase</fullName>
    </submittedName>
</protein>
<dbReference type="Proteomes" id="UP000075320">
    <property type="component" value="Unassembled WGS sequence"/>
</dbReference>
<dbReference type="InterPro" id="IPR050135">
    <property type="entry name" value="dGTPase-like"/>
</dbReference>
<dbReference type="SUPFAM" id="SSF109604">
    <property type="entry name" value="HD-domain/PDEase-like"/>
    <property type="match status" value="1"/>
</dbReference>
<proteinExistence type="predicted"/>